<dbReference type="Proteomes" id="UP001303046">
    <property type="component" value="Unassembled WGS sequence"/>
</dbReference>
<accession>A0ABR1C5Z3</accession>
<dbReference type="EMBL" id="JAVFWL010000002">
    <property type="protein sequence ID" value="KAK6733929.1"/>
    <property type="molecule type" value="Genomic_DNA"/>
</dbReference>
<protein>
    <submittedName>
        <fullName evidence="1">Uncharacterized protein</fullName>
    </submittedName>
</protein>
<sequence>MNSRQIKLFRFPRQQLQFKTMLSATKKKSYVLVIVTFCSILVLFFLCVIQASCRQVWYQPFDTENKKALVGTRTFSNHQPCSPIRTGNRLRYP</sequence>
<organism evidence="1 2">
    <name type="scientific">Necator americanus</name>
    <name type="common">Human hookworm</name>
    <dbReference type="NCBI Taxonomy" id="51031"/>
    <lineage>
        <taxon>Eukaryota</taxon>
        <taxon>Metazoa</taxon>
        <taxon>Ecdysozoa</taxon>
        <taxon>Nematoda</taxon>
        <taxon>Chromadorea</taxon>
        <taxon>Rhabditida</taxon>
        <taxon>Rhabditina</taxon>
        <taxon>Rhabditomorpha</taxon>
        <taxon>Strongyloidea</taxon>
        <taxon>Ancylostomatidae</taxon>
        <taxon>Bunostominae</taxon>
        <taxon>Necator</taxon>
    </lineage>
</organism>
<proteinExistence type="predicted"/>
<comment type="caution">
    <text evidence="1">The sequence shown here is derived from an EMBL/GenBank/DDBJ whole genome shotgun (WGS) entry which is preliminary data.</text>
</comment>
<gene>
    <name evidence="1" type="primary">Necator_chrII.g5393</name>
    <name evidence="1" type="ORF">RB195_017600</name>
</gene>
<keyword evidence="2" id="KW-1185">Reference proteome</keyword>
<evidence type="ECO:0000313" key="1">
    <source>
        <dbReference type="EMBL" id="KAK6733929.1"/>
    </source>
</evidence>
<name>A0ABR1C5Z3_NECAM</name>
<evidence type="ECO:0000313" key="2">
    <source>
        <dbReference type="Proteomes" id="UP001303046"/>
    </source>
</evidence>
<reference evidence="1 2" key="1">
    <citation type="submission" date="2023-08" db="EMBL/GenBank/DDBJ databases">
        <title>A Necator americanus chromosomal reference genome.</title>
        <authorList>
            <person name="Ilik V."/>
            <person name="Petrzelkova K.J."/>
            <person name="Pardy F."/>
            <person name="Fuh T."/>
            <person name="Niatou-Singa F.S."/>
            <person name="Gouil Q."/>
            <person name="Baker L."/>
            <person name="Ritchie M.E."/>
            <person name="Jex A.R."/>
            <person name="Gazzola D."/>
            <person name="Li H."/>
            <person name="Toshio Fujiwara R."/>
            <person name="Zhan B."/>
            <person name="Aroian R.V."/>
            <person name="Pafco B."/>
            <person name="Schwarz E.M."/>
        </authorList>
    </citation>
    <scope>NUCLEOTIDE SEQUENCE [LARGE SCALE GENOMIC DNA]</scope>
    <source>
        <strain evidence="1 2">Aroian</strain>
        <tissue evidence="1">Whole animal</tissue>
    </source>
</reference>